<feature type="compositionally biased region" description="Low complexity" evidence="1">
    <location>
        <begin position="168"/>
        <end position="181"/>
    </location>
</feature>
<reference evidence="2" key="1">
    <citation type="journal article" date="2014" name="Nat. Genet.">
        <title>Genome and transcriptome of the porcine whipworm Trichuris suis.</title>
        <authorList>
            <person name="Jex A.R."/>
            <person name="Nejsum P."/>
            <person name="Schwarz E.M."/>
            <person name="Hu L."/>
            <person name="Young N.D."/>
            <person name="Hall R.S."/>
            <person name="Korhonen P.K."/>
            <person name="Liao S."/>
            <person name="Thamsborg S."/>
            <person name="Xia J."/>
            <person name="Xu P."/>
            <person name="Wang S."/>
            <person name="Scheerlinck J.P."/>
            <person name="Hofmann A."/>
            <person name="Sternberg P.W."/>
            <person name="Wang J."/>
            <person name="Gasser R.B."/>
        </authorList>
    </citation>
    <scope>NUCLEOTIDE SEQUENCE [LARGE SCALE GENOMIC DNA]</scope>
    <source>
        <strain evidence="2">DCEP-RM93F</strain>
    </source>
</reference>
<accession>A0A085NTI6</accession>
<feature type="compositionally biased region" description="Pro residues" evidence="1">
    <location>
        <begin position="182"/>
        <end position="250"/>
    </location>
</feature>
<feature type="region of interest" description="Disordered" evidence="1">
    <location>
        <begin position="168"/>
        <end position="256"/>
    </location>
</feature>
<gene>
    <name evidence="2" type="ORF">M514_01904</name>
</gene>
<protein>
    <submittedName>
        <fullName evidence="2">Uncharacterized protein</fullName>
    </submittedName>
</protein>
<dbReference type="EMBL" id="KL367476">
    <property type="protein sequence ID" value="KFD72782.1"/>
    <property type="molecule type" value="Genomic_DNA"/>
</dbReference>
<sequence length="256" mass="26014">MIDQLKVHPCSLDEVKAGRRLAKGRFEKCLNMSITKGHGRVGDRRLKARFSCTWDGANSWKYALKRLSYLTVKRHLSTCNHPKNASGPAALAALPNRDRAPEANPPRPPPPPPGGAFGGGLSKSEGSVLTDTKMMIPWKEDEYLHLSFGAIEIIGIIIPRPPRPGSLGIPGSFGIPGTLGMPGPPPGGFAPGDAPPGGPPPGGPPLGAPPPGGPPLGAPPPGAPPAGGAPPPGGPPAGGAPPPAPWPLCPPLGGMP</sequence>
<evidence type="ECO:0000256" key="1">
    <source>
        <dbReference type="SAM" id="MobiDB-lite"/>
    </source>
</evidence>
<organism evidence="2">
    <name type="scientific">Trichuris suis</name>
    <name type="common">pig whipworm</name>
    <dbReference type="NCBI Taxonomy" id="68888"/>
    <lineage>
        <taxon>Eukaryota</taxon>
        <taxon>Metazoa</taxon>
        <taxon>Ecdysozoa</taxon>
        <taxon>Nematoda</taxon>
        <taxon>Enoplea</taxon>
        <taxon>Dorylaimia</taxon>
        <taxon>Trichinellida</taxon>
        <taxon>Trichuridae</taxon>
        <taxon>Trichuris</taxon>
    </lineage>
</organism>
<feature type="compositionally biased region" description="Pro residues" evidence="1">
    <location>
        <begin position="103"/>
        <end position="114"/>
    </location>
</feature>
<feature type="region of interest" description="Disordered" evidence="1">
    <location>
        <begin position="97"/>
        <end position="126"/>
    </location>
</feature>
<name>A0A085NTI6_9BILA</name>
<dbReference type="AlphaFoldDB" id="A0A085NTI6"/>
<evidence type="ECO:0000313" key="2">
    <source>
        <dbReference type="EMBL" id="KFD72782.1"/>
    </source>
</evidence>
<proteinExistence type="predicted"/>
<dbReference type="Proteomes" id="UP000030758">
    <property type="component" value="Unassembled WGS sequence"/>
</dbReference>